<feature type="domain" description="Proline dehydrogenase" evidence="3">
    <location>
        <begin position="80"/>
        <end position="374"/>
    </location>
</feature>
<sequence>MIRKKIFNDTKSAFKLKSNTELDRAIFLFSMMNRPTLVKAGTALTKLSLKLHLPVETLIKKTIFEQFCGGVTEEDCKPVTKEMYDENLHSILDYSVEGKKTEEEFDAAMEKKLSLIKYAKGKKEISFAMFKPTGIGRFEIWEKVSEKLSLSEDEKEEWERVKKRVNTLCSKAYELGVRLYADGEETWMQTAADDLMEEMMRKYNKEEVLIFNTLQCYRWDRLDYLKDLHERAKKDGFKIGAKIVRGAYMEKENARAKKLGYPSPICESKEATDVNFNSVLSFCLNHLDDISVFIGTHNEVSSYLALQIVEDKGLSKDDKRIWFSQLYGMSDHISYNLSKKGYNAVKLVPFGPVRDVVPYLLRRAQENTSVKGQTGRELSLLREERKRRKGDKSTKHHRE</sequence>
<dbReference type="InterPro" id="IPR029041">
    <property type="entry name" value="FAD-linked_oxidoreductase-like"/>
</dbReference>
<dbReference type="GO" id="GO:0010133">
    <property type="term" value="P:L-proline catabolic process to L-glutamate"/>
    <property type="evidence" value="ECO:0007669"/>
    <property type="project" value="TreeGrafter"/>
</dbReference>
<dbReference type="InterPro" id="IPR015659">
    <property type="entry name" value="Proline_oxidase"/>
</dbReference>
<reference evidence="4 5" key="1">
    <citation type="submission" date="2016-11" db="EMBL/GenBank/DDBJ databases">
        <title>Gramella sp. LPB0144 isolated from marine environment.</title>
        <authorList>
            <person name="Kim E."/>
            <person name="Yi H."/>
        </authorList>
    </citation>
    <scope>NUCLEOTIDE SEQUENCE [LARGE SCALE GENOMIC DNA]</scope>
    <source>
        <strain evidence="4 5">LPB0144</strain>
    </source>
</reference>
<name>A0A1L3J3E6_9FLAO</name>
<gene>
    <name evidence="4" type="ORF">LPB144_04055</name>
</gene>
<evidence type="ECO:0000256" key="1">
    <source>
        <dbReference type="ARBA" id="ARBA00023002"/>
    </source>
</evidence>
<dbReference type="Gene3D" id="3.20.20.220">
    <property type="match status" value="1"/>
</dbReference>
<dbReference type="OrthoDB" id="1401444at2"/>
<organism evidence="4 5">
    <name type="scientific">Christiangramia salexigens</name>
    <dbReference type="NCBI Taxonomy" id="1913577"/>
    <lineage>
        <taxon>Bacteria</taxon>
        <taxon>Pseudomonadati</taxon>
        <taxon>Bacteroidota</taxon>
        <taxon>Flavobacteriia</taxon>
        <taxon>Flavobacteriales</taxon>
        <taxon>Flavobacteriaceae</taxon>
        <taxon>Christiangramia</taxon>
    </lineage>
</organism>
<dbReference type="Pfam" id="PF01619">
    <property type="entry name" value="Pro_dh"/>
    <property type="match status" value="1"/>
</dbReference>
<dbReference type="PANTHER" id="PTHR13914:SF0">
    <property type="entry name" value="PROLINE DEHYDROGENASE 1, MITOCHONDRIAL"/>
    <property type="match status" value="1"/>
</dbReference>
<proteinExistence type="predicted"/>
<dbReference type="GO" id="GO:0071949">
    <property type="term" value="F:FAD binding"/>
    <property type="evidence" value="ECO:0007669"/>
    <property type="project" value="TreeGrafter"/>
</dbReference>
<dbReference type="AlphaFoldDB" id="A0A1L3J3E6"/>
<evidence type="ECO:0000313" key="5">
    <source>
        <dbReference type="Proteomes" id="UP000182510"/>
    </source>
</evidence>
<dbReference type="Proteomes" id="UP000182510">
    <property type="component" value="Chromosome"/>
</dbReference>
<evidence type="ECO:0000256" key="2">
    <source>
        <dbReference type="SAM" id="MobiDB-lite"/>
    </source>
</evidence>
<evidence type="ECO:0000259" key="3">
    <source>
        <dbReference type="Pfam" id="PF01619"/>
    </source>
</evidence>
<dbReference type="RefSeq" id="WP_072552287.1">
    <property type="nucleotide sequence ID" value="NZ_CP018153.1"/>
</dbReference>
<feature type="compositionally biased region" description="Basic residues" evidence="2">
    <location>
        <begin position="385"/>
        <end position="399"/>
    </location>
</feature>
<dbReference type="PANTHER" id="PTHR13914">
    <property type="entry name" value="PROLINE OXIDASE"/>
    <property type="match status" value="1"/>
</dbReference>
<dbReference type="GO" id="GO:0004657">
    <property type="term" value="F:proline dehydrogenase activity"/>
    <property type="evidence" value="ECO:0007669"/>
    <property type="project" value="InterPro"/>
</dbReference>
<keyword evidence="1" id="KW-0560">Oxidoreductase</keyword>
<dbReference type="STRING" id="1913577.LPB144_04055"/>
<dbReference type="EMBL" id="CP018153">
    <property type="protein sequence ID" value="APG59632.1"/>
    <property type="molecule type" value="Genomic_DNA"/>
</dbReference>
<accession>A0A1L3J3E6</accession>
<dbReference type="InterPro" id="IPR002872">
    <property type="entry name" value="Proline_DH_dom"/>
</dbReference>
<evidence type="ECO:0000313" key="4">
    <source>
        <dbReference type="EMBL" id="APG59632.1"/>
    </source>
</evidence>
<dbReference type="KEGG" id="grl:LPB144_04055"/>
<protein>
    <submittedName>
        <fullName evidence="4">Proline dehydrogenase</fullName>
    </submittedName>
</protein>
<dbReference type="SUPFAM" id="SSF51730">
    <property type="entry name" value="FAD-linked oxidoreductase"/>
    <property type="match status" value="1"/>
</dbReference>
<feature type="region of interest" description="Disordered" evidence="2">
    <location>
        <begin position="368"/>
        <end position="399"/>
    </location>
</feature>
<keyword evidence="5" id="KW-1185">Reference proteome</keyword>